<proteinExistence type="predicted"/>
<accession>A0ABP6Z109</accession>
<protein>
    <submittedName>
        <fullName evidence="2">Uncharacterized protein</fullName>
    </submittedName>
</protein>
<comment type="caution">
    <text evidence="2">The sequence shown here is derived from an EMBL/GenBank/DDBJ whole genome shotgun (WGS) entry which is preliminary data.</text>
</comment>
<gene>
    <name evidence="2" type="ORF">GCM10022295_90860</name>
</gene>
<sequence length="102" mass="10289">MVARAHDHEDRDSHAADYGQCAAAVFGSAEFCDGLVESAMWVVSAAVSRRVRGVERALGLGTGGGQAGQVDAGAAGIGTGQAHGHQRQGPPRVLGPLRAEGG</sequence>
<reference evidence="3" key="1">
    <citation type="journal article" date="2019" name="Int. J. Syst. Evol. Microbiol.">
        <title>The Global Catalogue of Microorganisms (GCM) 10K type strain sequencing project: providing services to taxonomists for standard genome sequencing and annotation.</title>
        <authorList>
            <consortium name="The Broad Institute Genomics Platform"/>
            <consortium name="The Broad Institute Genome Sequencing Center for Infectious Disease"/>
            <person name="Wu L."/>
            <person name="Ma J."/>
        </authorList>
    </citation>
    <scope>NUCLEOTIDE SEQUENCE [LARGE SCALE GENOMIC DNA]</scope>
    <source>
        <strain evidence="3">JCM 17656</strain>
    </source>
</reference>
<dbReference type="EMBL" id="BAABCE010000038">
    <property type="protein sequence ID" value="GAA3595484.1"/>
    <property type="molecule type" value="Genomic_DNA"/>
</dbReference>
<organism evidence="2 3">
    <name type="scientific">Streptomyces osmaniensis</name>
    <dbReference type="NCBI Taxonomy" id="593134"/>
    <lineage>
        <taxon>Bacteria</taxon>
        <taxon>Bacillati</taxon>
        <taxon>Actinomycetota</taxon>
        <taxon>Actinomycetes</taxon>
        <taxon>Kitasatosporales</taxon>
        <taxon>Streptomycetaceae</taxon>
        <taxon>Streptomyces</taxon>
    </lineage>
</organism>
<name>A0ABP6Z109_9ACTN</name>
<keyword evidence="3" id="KW-1185">Reference proteome</keyword>
<dbReference type="Proteomes" id="UP001500707">
    <property type="component" value="Unassembled WGS sequence"/>
</dbReference>
<feature type="region of interest" description="Disordered" evidence="1">
    <location>
        <begin position="60"/>
        <end position="102"/>
    </location>
</feature>
<evidence type="ECO:0000313" key="3">
    <source>
        <dbReference type="Proteomes" id="UP001500707"/>
    </source>
</evidence>
<evidence type="ECO:0000256" key="1">
    <source>
        <dbReference type="SAM" id="MobiDB-lite"/>
    </source>
</evidence>
<evidence type="ECO:0000313" key="2">
    <source>
        <dbReference type="EMBL" id="GAA3595484.1"/>
    </source>
</evidence>